<reference evidence="1" key="1">
    <citation type="submission" date="2021-02" db="EMBL/GenBank/DDBJ databases">
        <authorList>
            <consortium name="DOE Joint Genome Institute"/>
            <person name="Ahrendt S."/>
            <person name="Looney B.P."/>
            <person name="Miyauchi S."/>
            <person name="Morin E."/>
            <person name="Drula E."/>
            <person name="Courty P.E."/>
            <person name="Chicoki N."/>
            <person name="Fauchery L."/>
            <person name="Kohler A."/>
            <person name="Kuo A."/>
            <person name="Labutti K."/>
            <person name="Pangilinan J."/>
            <person name="Lipzen A."/>
            <person name="Riley R."/>
            <person name="Andreopoulos W."/>
            <person name="He G."/>
            <person name="Johnson J."/>
            <person name="Barry K.W."/>
            <person name="Grigoriev I.V."/>
            <person name="Nagy L."/>
            <person name="Hibbett D."/>
            <person name="Henrissat B."/>
            <person name="Matheny P.B."/>
            <person name="Labbe J."/>
            <person name="Martin F."/>
        </authorList>
    </citation>
    <scope>NUCLEOTIDE SEQUENCE</scope>
    <source>
        <strain evidence="1">FP105234-sp</strain>
    </source>
</reference>
<name>A0ACB8S585_9AGAM</name>
<gene>
    <name evidence="1" type="ORF">FA95DRAFT_276312</name>
</gene>
<dbReference type="EMBL" id="MU275852">
    <property type="protein sequence ID" value="KAI0051434.1"/>
    <property type="molecule type" value="Genomic_DNA"/>
</dbReference>
<evidence type="ECO:0000313" key="2">
    <source>
        <dbReference type="Proteomes" id="UP000814033"/>
    </source>
</evidence>
<reference evidence="1" key="2">
    <citation type="journal article" date="2022" name="New Phytol.">
        <title>Evolutionary transition to the ectomycorrhizal habit in the genomes of a hyperdiverse lineage of mushroom-forming fungi.</title>
        <authorList>
            <person name="Looney B."/>
            <person name="Miyauchi S."/>
            <person name="Morin E."/>
            <person name="Drula E."/>
            <person name="Courty P.E."/>
            <person name="Kohler A."/>
            <person name="Kuo A."/>
            <person name="LaButti K."/>
            <person name="Pangilinan J."/>
            <person name="Lipzen A."/>
            <person name="Riley R."/>
            <person name="Andreopoulos W."/>
            <person name="He G."/>
            <person name="Johnson J."/>
            <person name="Nolan M."/>
            <person name="Tritt A."/>
            <person name="Barry K.W."/>
            <person name="Grigoriev I.V."/>
            <person name="Nagy L.G."/>
            <person name="Hibbett D."/>
            <person name="Henrissat B."/>
            <person name="Matheny P.B."/>
            <person name="Labbe J."/>
            <person name="Martin F.M."/>
        </authorList>
    </citation>
    <scope>NUCLEOTIDE SEQUENCE</scope>
    <source>
        <strain evidence="1">FP105234-sp</strain>
    </source>
</reference>
<comment type="caution">
    <text evidence="1">The sequence shown here is derived from an EMBL/GenBank/DDBJ whole genome shotgun (WGS) entry which is preliminary data.</text>
</comment>
<dbReference type="Proteomes" id="UP000814033">
    <property type="component" value="Unassembled WGS sequence"/>
</dbReference>
<sequence length="211" mass="22792">MYMPKRIKTAPPPPLQFSPAPSPPPQASVRTPPRLAGAFFPTHSRTRSSPGPSEKTDPDSISCSSASPTDPYLVVNPSLDHSVLLTHGLVEPTTLPLPTHNLRDVQASPPSYDRSYPLFMRQGCGLGFNLGTPEHSPLPSPTISSRRTSYTMTTPDRRTSSVDERLGERLRLAPLGQRASPAEDTDVSSVAAPPPTYSRQQSKGRKGTDTL</sequence>
<proteinExistence type="predicted"/>
<protein>
    <submittedName>
        <fullName evidence="1">Uncharacterized protein</fullName>
    </submittedName>
</protein>
<accession>A0ACB8S585</accession>
<keyword evidence="2" id="KW-1185">Reference proteome</keyword>
<evidence type="ECO:0000313" key="1">
    <source>
        <dbReference type="EMBL" id="KAI0051434.1"/>
    </source>
</evidence>
<organism evidence="1 2">
    <name type="scientific">Auriscalpium vulgare</name>
    <dbReference type="NCBI Taxonomy" id="40419"/>
    <lineage>
        <taxon>Eukaryota</taxon>
        <taxon>Fungi</taxon>
        <taxon>Dikarya</taxon>
        <taxon>Basidiomycota</taxon>
        <taxon>Agaricomycotina</taxon>
        <taxon>Agaricomycetes</taxon>
        <taxon>Russulales</taxon>
        <taxon>Auriscalpiaceae</taxon>
        <taxon>Auriscalpium</taxon>
    </lineage>
</organism>